<dbReference type="GO" id="GO:0005634">
    <property type="term" value="C:nucleus"/>
    <property type="evidence" value="ECO:0007669"/>
    <property type="project" value="UniProtKB-SubCell"/>
</dbReference>
<dbReference type="Gene3D" id="3.30.160.60">
    <property type="entry name" value="Classic Zinc Finger"/>
    <property type="match status" value="1"/>
</dbReference>
<dbReference type="InterPro" id="IPR055187">
    <property type="entry name" value="C2CH-3rd_BIRD-IDD"/>
</dbReference>
<keyword evidence="13" id="KW-1185">Reference proteome</keyword>
<evidence type="ECO:0000256" key="8">
    <source>
        <dbReference type="ARBA" id="ARBA00023242"/>
    </source>
</evidence>
<evidence type="ECO:0000313" key="12">
    <source>
        <dbReference type="EMBL" id="KAL3719174.1"/>
    </source>
</evidence>
<dbReference type="InterPro" id="IPR043584">
    <property type="entry name" value="WIP1/2/3/4/5/6"/>
</dbReference>
<keyword evidence="7" id="KW-0804">Transcription</keyword>
<evidence type="ECO:0000259" key="11">
    <source>
        <dbReference type="PROSITE" id="PS50157"/>
    </source>
</evidence>
<dbReference type="InterPro" id="IPR059161">
    <property type="entry name" value="Znf-C2H2_STOP1/2_3rd"/>
</dbReference>
<dbReference type="PROSITE" id="PS00028">
    <property type="entry name" value="ZINC_FINGER_C2H2_1"/>
    <property type="match status" value="1"/>
</dbReference>
<keyword evidence="4 10" id="KW-0863">Zinc-finger</keyword>
<dbReference type="PROSITE" id="PS50157">
    <property type="entry name" value="ZINC_FINGER_C2H2_2"/>
    <property type="match status" value="1"/>
</dbReference>
<proteinExistence type="inferred from homology"/>
<keyword evidence="3" id="KW-0677">Repeat</keyword>
<dbReference type="AlphaFoldDB" id="A0ABD3IY75"/>
<protein>
    <recommendedName>
        <fullName evidence="11">C2H2-type domain-containing protein</fullName>
    </recommendedName>
</protein>
<dbReference type="Pfam" id="PF23115">
    <property type="entry name" value="zf-C2H2_STOP2_3rd"/>
    <property type="match status" value="1"/>
</dbReference>
<evidence type="ECO:0000256" key="2">
    <source>
        <dbReference type="ARBA" id="ARBA00022723"/>
    </source>
</evidence>
<sequence>MRDPYSNSVLQWSNSMFLPLQPRYSQPFSYFSSSNLVTGTHCQTSASSPPFEALPLINRLGLHMPDEPSPSHGSSKQDESLFLQKADADRDNNNGVTVALQIGLSVTPCPASELKKEETTVDAADAIRCRLDKLSQGHYWIPTPKEILAGPQQFSCPVCQKTFNRYNNLQMHMWGHGSEYRKGPESLKGTGSTKARAQESNDGLMLQRIPCYCCAPGCKHNIRHPRARPLKDFRTLQTHFKRRHGYGSKPFTCRKCSNKSFAVKGDWRTHEKNCGKIWYCVCGSDFKHKRSLNDHVRAFGLGHAPSFA</sequence>
<dbReference type="PANTHER" id="PTHR45878:SF1">
    <property type="entry name" value="ZINC FINGER PROTEIN WIP2"/>
    <property type="match status" value="1"/>
</dbReference>
<evidence type="ECO:0000313" key="13">
    <source>
        <dbReference type="Proteomes" id="UP001634007"/>
    </source>
</evidence>
<comment type="subcellular location">
    <subcellularLocation>
        <location evidence="1">Nucleus</location>
    </subcellularLocation>
</comment>
<comment type="similarity">
    <text evidence="9">Belongs to the WIP C2H2-type zinc-finger protein family.</text>
</comment>
<keyword evidence="5" id="KW-0862">Zinc</keyword>
<dbReference type="InterPro" id="IPR036236">
    <property type="entry name" value="Znf_C2H2_sf"/>
</dbReference>
<evidence type="ECO:0000256" key="3">
    <source>
        <dbReference type="ARBA" id="ARBA00022737"/>
    </source>
</evidence>
<dbReference type="InterPro" id="IPR013087">
    <property type="entry name" value="Znf_C2H2_type"/>
</dbReference>
<feature type="domain" description="C2H2-type" evidence="11">
    <location>
        <begin position="154"/>
        <end position="181"/>
    </location>
</feature>
<dbReference type="SUPFAM" id="SSF57667">
    <property type="entry name" value="beta-beta-alpha zinc fingers"/>
    <property type="match status" value="1"/>
</dbReference>
<keyword evidence="6" id="KW-0805">Transcription regulation</keyword>
<dbReference type="PANTHER" id="PTHR45878">
    <property type="entry name" value="ZINC FINGER PROTEIN WIP2"/>
    <property type="match status" value="1"/>
</dbReference>
<gene>
    <name evidence="12" type="ORF">ACJRO7_004173</name>
</gene>
<evidence type="ECO:0000256" key="1">
    <source>
        <dbReference type="ARBA" id="ARBA00004123"/>
    </source>
</evidence>
<evidence type="ECO:0000256" key="10">
    <source>
        <dbReference type="PROSITE-ProRule" id="PRU00042"/>
    </source>
</evidence>
<keyword evidence="8" id="KW-0539">Nucleus</keyword>
<name>A0ABD3IY75_EUCGL</name>
<accession>A0ABD3IY75</accession>
<dbReference type="EMBL" id="JBJKBG010000010">
    <property type="protein sequence ID" value="KAL3719174.1"/>
    <property type="molecule type" value="Genomic_DNA"/>
</dbReference>
<evidence type="ECO:0000256" key="9">
    <source>
        <dbReference type="ARBA" id="ARBA00023452"/>
    </source>
</evidence>
<dbReference type="Proteomes" id="UP001634007">
    <property type="component" value="Unassembled WGS sequence"/>
</dbReference>
<dbReference type="SMART" id="SM00355">
    <property type="entry name" value="ZnF_C2H2"/>
    <property type="match status" value="2"/>
</dbReference>
<evidence type="ECO:0000256" key="5">
    <source>
        <dbReference type="ARBA" id="ARBA00022833"/>
    </source>
</evidence>
<dbReference type="GO" id="GO:0008270">
    <property type="term" value="F:zinc ion binding"/>
    <property type="evidence" value="ECO:0007669"/>
    <property type="project" value="UniProtKB-KW"/>
</dbReference>
<dbReference type="Pfam" id="PF22995">
    <property type="entry name" value="C2CH-3rd_BIRD-IDD"/>
    <property type="match status" value="1"/>
</dbReference>
<organism evidence="12 13">
    <name type="scientific">Eucalyptus globulus</name>
    <name type="common">Tasmanian blue gum</name>
    <dbReference type="NCBI Taxonomy" id="34317"/>
    <lineage>
        <taxon>Eukaryota</taxon>
        <taxon>Viridiplantae</taxon>
        <taxon>Streptophyta</taxon>
        <taxon>Embryophyta</taxon>
        <taxon>Tracheophyta</taxon>
        <taxon>Spermatophyta</taxon>
        <taxon>Magnoliopsida</taxon>
        <taxon>eudicotyledons</taxon>
        <taxon>Gunneridae</taxon>
        <taxon>Pentapetalae</taxon>
        <taxon>rosids</taxon>
        <taxon>malvids</taxon>
        <taxon>Myrtales</taxon>
        <taxon>Myrtaceae</taxon>
        <taxon>Myrtoideae</taxon>
        <taxon>Eucalypteae</taxon>
        <taxon>Eucalyptus</taxon>
    </lineage>
</organism>
<keyword evidence="2" id="KW-0479">Metal-binding</keyword>
<evidence type="ECO:0000256" key="6">
    <source>
        <dbReference type="ARBA" id="ARBA00023015"/>
    </source>
</evidence>
<dbReference type="FunFam" id="3.30.160.60:FF:001230">
    <property type="entry name" value="zinc finger protein WIP2-like"/>
    <property type="match status" value="1"/>
</dbReference>
<evidence type="ECO:0000256" key="4">
    <source>
        <dbReference type="ARBA" id="ARBA00022771"/>
    </source>
</evidence>
<reference evidence="12 13" key="1">
    <citation type="submission" date="2024-11" db="EMBL/GenBank/DDBJ databases">
        <title>Chromosome-level genome assembly of Eucalyptus globulus Labill. provides insights into its genome evolution.</title>
        <authorList>
            <person name="Li X."/>
        </authorList>
    </citation>
    <scope>NUCLEOTIDE SEQUENCE [LARGE SCALE GENOMIC DNA]</scope>
    <source>
        <strain evidence="12">CL2024</strain>
        <tissue evidence="12">Fresh tender leaves</tissue>
    </source>
</reference>
<comment type="caution">
    <text evidence="12">The sequence shown here is derived from an EMBL/GenBank/DDBJ whole genome shotgun (WGS) entry which is preliminary data.</text>
</comment>
<evidence type="ECO:0000256" key="7">
    <source>
        <dbReference type="ARBA" id="ARBA00023163"/>
    </source>
</evidence>